<proteinExistence type="predicted"/>
<evidence type="ECO:0000313" key="5">
    <source>
        <dbReference type="EMBL" id="VAH65802.1"/>
    </source>
</evidence>
<dbReference type="SUPFAM" id="SSF53927">
    <property type="entry name" value="Cytidine deaminase-like"/>
    <property type="match status" value="1"/>
</dbReference>
<gene>
    <name evidence="5" type="ORF">TRITD_3Av1G217470</name>
</gene>
<keyword evidence="1" id="KW-0808">Transferase</keyword>
<dbReference type="Gramene" id="TRITD3Av1G217470.1">
    <property type="protein sequence ID" value="TRITD3Av1G217470.1"/>
    <property type="gene ID" value="TRITD3Av1G217470"/>
</dbReference>
<dbReference type="Gene3D" id="3.40.140.20">
    <property type="match status" value="1"/>
</dbReference>
<dbReference type="GO" id="GO:0003937">
    <property type="term" value="F:IMP cyclohydrolase activity"/>
    <property type="evidence" value="ECO:0007669"/>
    <property type="project" value="InterPro"/>
</dbReference>
<keyword evidence="6" id="KW-1185">Reference proteome</keyword>
<organism evidence="5 6">
    <name type="scientific">Triticum turgidum subsp. durum</name>
    <name type="common">Durum wheat</name>
    <name type="synonym">Triticum durum</name>
    <dbReference type="NCBI Taxonomy" id="4567"/>
    <lineage>
        <taxon>Eukaryota</taxon>
        <taxon>Viridiplantae</taxon>
        <taxon>Streptophyta</taxon>
        <taxon>Embryophyta</taxon>
        <taxon>Tracheophyta</taxon>
        <taxon>Spermatophyta</taxon>
        <taxon>Magnoliopsida</taxon>
        <taxon>Liliopsida</taxon>
        <taxon>Poales</taxon>
        <taxon>Poaceae</taxon>
        <taxon>BOP clade</taxon>
        <taxon>Pooideae</taxon>
        <taxon>Triticodae</taxon>
        <taxon>Triticeae</taxon>
        <taxon>Triticinae</taxon>
        <taxon>Triticum</taxon>
    </lineage>
</organism>
<name>A0A9R0RTD1_TRITD</name>
<evidence type="ECO:0000256" key="3">
    <source>
        <dbReference type="ARBA" id="ARBA00022801"/>
    </source>
</evidence>
<dbReference type="GO" id="GO:0005829">
    <property type="term" value="C:cytosol"/>
    <property type="evidence" value="ECO:0007669"/>
    <property type="project" value="TreeGrafter"/>
</dbReference>
<dbReference type="PANTHER" id="PTHR11692">
    <property type="entry name" value="BIFUNCTIONAL PURINE BIOSYNTHESIS PROTEIN PURH"/>
    <property type="match status" value="1"/>
</dbReference>
<dbReference type="InterPro" id="IPR016193">
    <property type="entry name" value="Cytidine_deaminase-like"/>
</dbReference>
<evidence type="ECO:0008006" key="7">
    <source>
        <dbReference type="Google" id="ProtNLM"/>
    </source>
</evidence>
<evidence type="ECO:0000256" key="4">
    <source>
        <dbReference type="ARBA" id="ARBA00023268"/>
    </source>
</evidence>
<dbReference type="EMBL" id="LT934115">
    <property type="protein sequence ID" value="VAH65802.1"/>
    <property type="molecule type" value="Genomic_DNA"/>
</dbReference>
<sequence>MLSLRQVSGGWLAQESDDLTPEDITFTTGSERAPTDSELSDAKFAWLCVKHVKSNAIVIAKDNCMLGMGSGQPNRVDSLRIAFRKAGEAAKGAALASDAFFPFAWKDAVEEACENGISTIAQPGGSMRDKDAVDCCNKYGVSLLFTGVRHFRH</sequence>
<reference evidence="5 6" key="1">
    <citation type="submission" date="2017-09" db="EMBL/GenBank/DDBJ databases">
        <authorList>
            <consortium name="International Durum Wheat Genome Sequencing Consortium (IDWGSC)"/>
            <person name="Milanesi L."/>
        </authorList>
    </citation>
    <scope>NUCLEOTIDE SEQUENCE [LARGE SCALE GENOMIC DNA]</scope>
    <source>
        <strain evidence="6">cv. Svevo</strain>
    </source>
</reference>
<dbReference type="SMART" id="SM00798">
    <property type="entry name" value="AICARFT_IMPCHas"/>
    <property type="match status" value="1"/>
</dbReference>
<dbReference type="AlphaFoldDB" id="A0A9R0RTD1"/>
<dbReference type="PANTHER" id="PTHR11692:SF0">
    <property type="entry name" value="BIFUNCTIONAL PURINE BIOSYNTHESIS PROTEIN ATIC"/>
    <property type="match status" value="1"/>
</dbReference>
<keyword evidence="2" id="KW-0658">Purine biosynthesis</keyword>
<dbReference type="InterPro" id="IPR002695">
    <property type="entry name" value="PurH-like"/>
</dbReference>
<keyword evidence="3" id="KW-0378">Hydrolase</keyword>
<dbReference type="InterPro" id="IPR024051">
    <property type="entry name" value="AICAR_Tfase_dup_dom_sf"/>
</dbReference>
<dbReference type="Proteomes" id="UP000324705">
    <property type="component" value="Chromosome 3A"/>
</dbReference>
<protein>
    <recommendedName>
        <fullName evidence="7">Bifunctional purine biosynthesis protein PurH</fullName>
    </recommendedName>
</protein>
<keyword evidence="4" id="KW-0511">Multifunctional enzyme</keyword>
<evidence type="ECO:0000256" key="2">
    <source>
        <dbReference type="ARBA" id="ARBA00022755"/>
    </source>
</evidence>
<accession>A0A9R0RTD1</accession>
<dbReference type="FunFam" id="3.40.140.20:FF:000001">
    <property type="entry name" value="Bifunctional purine biosynthesis protein PurH"/>
    <property type="match status" value="1"/>
</dbReference>
<dbReference type="GO" id="GO:0004643">
    <property type="term" value="F:phosphoribosylaminoimidazolecarboxamide formyltransferase activity"/>
    <property type="evidence" value="ECO:0007669"/>
    <property type="project" value="InterPro"/>
</dbReference>
<evidence type="ECO:0000313" key="6">
    <source>
        <dbReference type="Proteomes" id="UP000324705"/>
    </source>
</evidence>
<dbReference type="GO" id="GO:0006189">
    <property type="term" value="P:'de novo' IMP biosynthetic process"/>
    <property type="evidence" value="ECO:0007669"/>
    <property type="project" value="TreeGrafter"/>
</dbReference>
<evidence type="ECO:0000256" key="1">
    <source>
        <dbReference type="ARBA" id="ARBA00022679"/>
    </source>
</evidence>
<dbReference type="Pfam" id="PF01808">
    <property type="entry name" value="AICARFT_IMPCHas"/>
    <property type="match status" value="1"/>
</dbReference>